<evidence type="ECO:0000256" key="2">
    <source>
        <dbReference type="PIRSR" id="PIRSR602678-1"/>
    </source>
</evidence>
<comment type="caution">
    <text evidence="3">The sequence shown here is derived from an EMBL/GenBank/DDBJ whole genome shotgun (WGS) entry which is preliminary data.</text>
</comment>
<proteinExistence type="inferred from homology"/>
<evidence type="ECO:0000313" key="4">
    <source>
        <dbReference type="Proteomes" id="UP000698800"/>
    </source>
</evidence>
<keyword evidence="4" id="KW-1185">Reference proteome</keyword>
<dbReference type="PANTHER" id="PTHR13799:SF13">
    <property type="entry name" value="NIF3-LIKE PROTEIN 1"/>
    <property type="match status" value="1"/>
</dbReference>
<gene>
    <name evidence="3" type="ORF">FGG08_002389</name>
</gene>
<keyword evidence="2" id="KW-0479">Metal-binding</keyword>
<comment type="similarity">
    <text evidence="1">Belongs to the GTP cyclohydrolase I type 2/NIF3 family.</text>
</comment>
<feature type="binding site" evidence="2">
    <location>
        <position position="228"/>
    </location>
    <ligand>
        <name>a divalent metal cation</name>
        <dbReference type="ChEBI" id="CHEBI:60240"/>
        <label>1</label>
    </ligand>
</feature>
<reference evidence="3" key="1">
    <citation type="submission" date="2021-03" db="EMBL/GenBank/DDBJ databases">
        <title>Comparative genomics and phylogenomic investigation of the class Geoglossomycetes provide insights into ecological specialization and systematics.</title>
        <authorList>
            <person name="Melie T."/>
            <person name="Pirro S."/>
            <person name="Miller A.N."/>
            <person name="Quandt A."/>
        </authorList>
    </citation>
    <scope>NUCLEOTIDE SEQUENCE</scope>
    <source>
        <strain evidence="3">GBOQ0MN5Z8</strain>
    </source>
</reference>
<feature type="binding site" evidence="2">
    <location>
        <position position="51"/>
    </location>
    <ligand>
        <name>a divalent metal cation</name>
        <dbReference type="ChEBI" id="CHEBI:60240"/>
        <label>1</label>
    </ligand>
</feature>
<feature type="binding site" evidence="2">
    <location>
        <position position="232"/>
    </location>
    <ligand>
        <name>a divalent metal cation</name>
        <dbReference type="ChEBI" id="CHEBI:60240"/>
        <label>1</label>
    </ligand>
</feature>
<dbReference type="FunFam" id="3.40.1390.30:FF:000001">
    <property type="entry name" value="GTP cyclohydrolase 1 type 2"/>
    <property type="match status" value="1"/>
</dbReference>
<organism evidence="3 4">
    <name type="scientific">Glutinoglossum americanum</name>
    <dbReference type="NCBI Taxonomy" id="1670608"/>
    <lineage>
        <taxon>Eukaryota</taxon>
        <taxon>Fungi</taxon>
        <taxon>Dikarya</taxon>
        <taxon>Ascomycota</taxon>
        <taxon>Pezizomycotina</taxon>
        <taxon>Geoglossomycetes</taxon>
        <taxon>Geoglossales</taxon>
        <taxon>Geoglossaceae</taxon>
        <taxon>Glutinoglossum</taxon>
    </lineage>
</organism>
<accession>A0A9P8I9T8</accession>
<dbReference type="InterPro" id="IPR002678">
    <property type="entry name" value="DUF34/NIF3"/>
</dbReference>
<feature type="binding site" evidence="2">
    <location>
        <position position="89"/>
    </location>
    <ligand>
        <name>a divalent metal cation</name>
        <dbReference type="ChEBI" id="CHEBI:60240"/>
        <label>1</label>
    </ligand>
</feature>
<dbReference type="SUPFAM" id="SSF102705">
    <property type="entry name" value="NIF3 (NGG1p interacting factor 3)-like"/>
    <property type="match status" value="1"/>
</dbReference>
<dbReference type="AlphaFoldDB" id="A0A9P8I9T8"/>
<dbReference type="PANTHER" id="PTHR13799">
    <property type="entry name" value="NGG1 INTERACTING FACTOR 3"/>
    <property type="match status" value="1"/>
</dbReference>
<dbReference type="GO" id="GO:0046872">
    <property type="term" value="F:metal ion binding"/>
    <property type="evidence" value="ECO:0007669"/>
    <property type="project" value="UniProtKB-KW"/>
</dbReference>
<dbReference type="OrthoDB" id="3345469at2759"/>
<dbReference type="Proteomes" id="UP000698800">
    <property type="component" value="Unassembled WGS sequence"/>
</dbReference>
<protein>
    <submittedName>
        <fullName evidence="3">Uncharacterized protein</fullName>
    </submittedName>
</protein>
<dbReference type="Pfam" id="PF01784">
    <property type="entry name" value="DUF34_NIF3"/>
    <property type="match status" value="1"/>
</dbReference>
<dbReference type="InterPro" id="IPR036069">
    <property type="entry name" value="DUF34/NIF3_sf"/>
</dbReference>
<dbReference type="GO" id="GO:0005739">
    <property type="term" value="C:mitochondrion"/>
    <property type="evidence" value="ECO:0007669"/>
    <property type="project" value="TreeGrafter"/>
</dbReference>
<dbReference type="Gene3D" id="3.40.1390.30">
    <property type="entry name" value="NIF3 (NGG1p interacting factor 3)-like"/>
    <property type="match status" value="2"/>
</dbReference>
<evidence type="ECO:0000313" key="3">
    <source>
        <dbReference type="EMBL" id="KAH0543326.1"/>
    </source>
</evidence>
<evidence type="ECO:0000256" key="1">
    <source>
        <dbReference type="ARBA" id="ARBA00006964"/>
    </source>
</evidence>
<sequence length="286" mass="31216">MEAGREKGVLLESPARPDKPQRNSVLLTLDLTRAVVDEAIRRRDSLIVAYHPIIFRGLKEITLGNSQQESLLRLAQEGISVYSPHTAVDAVTGGLGDWMVDIVTSPFRGRPGFTFEASVLSPSIVTLQGFEGAGIGRAVKFSQEVNLADLLEAIGRRLGMEYLQLALPSHLQAQPHDTIPLSSIAMCAGSGWPIIRSLPVNVLFTGELSHHDALAAIEAGKIVIATWHSNSERGFLSEVMGPRLREVVEERWRAEVGGKEAEWGGEVEVGISKVDRDPYQVVRVGR</sequence>
<dbReference type="EMBL" id="JAGHQL010000035">
    <property type="protein sequence ID" value="KAH0543326.1"/>
    <property type="molecule type" value="Genomic_DNA"/>
</dbReference>
<name>A0A9P8I9T8_9PEZI</name>